<evidence type="ECO:0000256" key="4">
    <source>
        <dbReference type="ARBA" id="ARBA00022898"/>
    </source>
</evidence>
<evidence type="ECO:0000256" key="2">
    <source>
        <dbReference type="ARBA" id="ARBA00008392"/>
    </source>
</evidence>
<keyword evidence="4 6" id="KW-0663">Pyridoxal phosphate</keyword>
<dbReference type="PANTHER" id="PTHR13693">
    <property type="entry name" value="CLASS II AMINOTRANSFERASE/8-AMINO-7-OXONONANOATE SYNTHASE"/>
    <property type="match status" value="1"/>
</dbReference>
<dbReference type="InterPro" id="IPR004839">
    <property type="entry name" value="Aminotransferase_I/II_large"/>
</dbReference>
<keyword evidence="9" id="KW-1185">Reference proteome</keyword>
<evidence type="ECO:0000256" key="5">
    <source>
        <dbReference type="ARBA" id="ARBA00023315"/>
    </source>
</evidence>
<dbReference type="InterPro" id="IPR010961">
    <property type="entry name" value="4pyrrol_synth_NH2levulA_synth"/>
</dbReference>
<dbReference type="InterPro" id="IPR015424">
    <property type="entry name" value="PyrdxlP-dep_Trfase"/>
</dbReference>
<accession>A0AAD9NCN8</accession>
<keyword evidence="5 6" id="KW-0012">Acyltransferase</keyword>
<gene>
    <name evidence="8" type="ORF">LSH36_81g04045</name>
</gene>
<evidence type="ECO:0000313" key="9">
    <source>
        <dbReference type="Proteomes" id="UP001208570"/>
    </source>
</evidence>
<evidence type="ECO:0000256" key="1">
    <source>
        <dbReference type="ARBA" id="ARBA00001933"/>
    </source>
</evidence>
<dbReference type="GO" id="GO:0042541">
    <property type="term" value="P:hemoglobin biosynthetic process"/>
    <property type="evidence" value="ECO:0007669"/>
    <property type="project" value="TreeGrafter"/>
</dbReference>
<organism evidence="8 9">
    <name type="scientific">Paralvinella palmiformis</name>
    <dbReference type="NCBI Taxonomy" id="53620"/>
    <lineage>
        <taxon>Eukaryota</taxon>
        <taxon>Metazoa</taxon>
        <taxon>Spiralia</taxon>
        <taxon>Lophotrochozoa</taxon>
        <taxon>Annelida</taxon>
        <taxon>Polychaeta</taxon>
        <taxon>Sedentaria</taxon>
        <taxon>Canalipalpata</taxon>
        <taxon>Terebellida</taxon>
        <taxon>Terebelliformia</taxon>
        <taxon>Alvinellidae</taxon>
        <taxon>Paralvinella</taxon>
    </lineage>
</organism>
<comment type="caution">
    <text evidence="8">The sequence shown here is derived from an EMBL/GenBank/DDBJ whole genome shotgun (WGS) entry which is preliminary data.</text>
</comment>
<dbReference type="Pfam" id="PF00155">
    <property type="entry name" value="Aminotran_1_2"/>
    <property type="match status" value="1"/>
</dbReference>
<comment type="pathway">
    <text evidence="6">Porphyrin-containing compound metabolism; protoporphyrin-IX biosynthesis; 5-aminolevulinate from glycine: step 1/1.</text>
</comment>
<dbReference type="InterPro" id="IPR015421">
    <property type="entry name" value="PyrdxlP-dep_Trfase_major"/>
</dbReference>
<dbReference type="GO" id="GO:0003870">
    <property type="term" value="F:5-aminolevulinate synthase activity"/>
    <property type="evidence" value="ECO:0007669"/>
    <property type="project" value="UniProtKB-EC"/>
</dbReference>
<dbReference type="SUPFAM" id="SSF53383">
    <property type="entry name" value="PLP-dependent transferases"/>
    <property type="match status" value="1"/>
</dbReference>
<dbReference type="FunFam" id="3.40.640.10:FF:000006">
    <property type="entry name" value="5-aminolevulinate synthase, mitochondrial"/>
    <property type="match status" value="1"/>
</dbReference>
<name>A0AAD9NCN8_9ANNE</name>
<keyword evidence="3 6" id="KW-0808">Transferase</keyword>
<dbReference type="EMBL" id="JAODUP010000081">
    <property type="protein sequence ID" value="KAK2163346.1"/>
    <property type="molecule type" value="Genomic_DNA"/>
</dbReference>
<comment type="similarity">
    <text evidence="2 6">Belongs to the class-II pyridoxal-phosphate-dependent aminotransferase family.</text>
</comment>
<protein>
    <recommendedName>
        <fullName evidence="6">5-aminolevulinate synthase</fullName>
        <ecNumber evidence="6">2.3.1.37</ecNumber>
    </recommendedName>
    <alternativeName>
        <fullName evidence="6">5-aminolevulinic acid synthase</fullName>
    </alternativeName>
    <alternativeName>
        <fullName evidence="6">Delta-ALA synthase</fullName>
    </alternativeName>
    <alternativeName>
        <fullName evidence="6">Delta-aminolevulinate synthase</fullName>
    </alternativeName>
</protein>
<evidence type="ECO:0000256" key="3">
    <source>
        <dbReference type="ARBA" id="ARBA00022679"/>
    </source>
</evidence>
<dbReference type="NCBIfam" id="TIGR01821">
    <property type="entry name" value="5aminolev_synth"/>
    <property type="match status" value="1"/>
</dbReference>
<comment type="cofactor">
    <cofactor evidence="1 6">
        <name>pyridoxal 5'-phosphate</name>
        <dbReference type="ChEBI" id="CHEBI:597326"/>
    </cofactor>
</comment>
<dbReference type="GO" id="GO:0048821">
    <property type="term" value="P:erythrocyte development"/>
    <property type="evidence" value="ECO:0007669"/>
    <property type="project" value="TreeGrafter"/>
</dbReference>
<evidence type="ECO:0000256" key="6">
    <source>
        <dbReference type="RuleBase" id="RU910713"/>
    </source>
</evidence>
<keyword evidence="6" id="KW-0350">Heme biosynthesis</keyword>
<dbReference type="InterPro" id="IPR050087">
    <property type="entry name" value="AON_synthase_class-II"/>
</dbReference>
<dbReference type="CDD" id="cd06454">
    <property type="entry name" value="KBL_like"/>
    <property type="match status" value="1"/>
</dbReference>
<evidence type="ECO:0000313" key="8">
    <source>
        <dbReference type="EMBL" id="KAK2163346.1"/>
    </source>
</evidence>
<comment type="catalytic activity">
    <reaction evidence="6">
        <text>succinyl-CoA + glycine + H(+) = 5-aminolevulinate + CO2 + CoA</text>
        <dbReference type="Rhea" id="RHEA:12921"/>
        <dbReference type="ChEBI" id="CHEBI:15378"/>
        <dbReference type="ChEBI" id="CHEBI:16526"/>
        <dbReference type="ChEBI" id="CHEBI:57287"/>
        <dbReference type="ChEBI" id="CHEBI:57292"/>
        <dbReference type="ChEBI" id="CHEBI:57305"/>
        <dbReference type="ChEBI" id="CHEBI:356416"/>
        <dbReference type="EC" id="2.3.1.37"/>
    </reaction>
</comment>
<dbReference type="Proteomes" id="UP001208570">
    <property type="component" value="Unassembled WGS sequence"/>
</dbReference>
<dbReference type="EC" id="2.3.1.37" evidence="6"/>
<dbReference type="AlphaFoldDB" id="A0AAD9NCN8"/>
<reference evidence="8" key="1">
    <citation type="journal article" date="2023" name="Mol. Biol. Evol.">
        <title>Third-Generation Sequencing Reveals the Adaptive Role of the Epigenome in Three Deep-Sea Polychaetes.</title>
        <authorList>
            <person name="Perez M."/>
            <person name="Aroh O."/>
            <person name="Sun Y."/>
            <person name="Lan Y."/>
            <person name="Juniper S.K."/>
            <person name="Young C.R."/>
            <person name="Angers B."/>
            <person name="Qian P.Y."/>
        </authorList>
    </citation>
    <scope>NUCLEOTIDE SEQUENCE</scope>
    <source>
        <strain evidence="8">P08H-3</strain>
    </source>
</reference>
<dbReference type="GO" id="GO:0030170">
    <property type="term" value="F:pyridoxal phosphate binding"/>
    <property type="evidence" value="ECO:0007669"/>
    <property type="project" value="UniProtKB-UniRule"/>
</dbReference>
<evidence type="ECO:0000259" key="7">
    <source>
        <dbReference type="Pfam" id="PF00155"/>
    </source>
</evidence>
<dbReference type="InterPro" id="IPR015422">
    <property type="entry name" value="PyrdxlP-dep_Trfase_small"/>
</dbReference>
<dbReference type="Gene3D" id="3.90.1150.10">
    <property type="entry name" value="Aspartate Aminotransferase, domain 1"/>
    <property type="match status" value="1"/>
</dbReference>
<dbReference type="GO" id="GO:0006782">
    <property type="term" value="P:protoporphyrinogen IX biosynthetic process"/>
    <property type="evidence" value="ECO:0007669"/>
    <property type="project" value="UniProtKB-UniRule"/>
</dbReference>
<sequence length="566" mass="63058">MSHNSYTLPKNIDRASKCPFLTQKVQTTTVNADLIDLATAAEASIQAKGASFPVVHETLNLKETITAQEDLLREEANESNKKITFSQSLWNAIRPKFPSPLKNFDEKIESSFGGKVSPSQLFNYEQFFLDQVTQKKKDHTYRVFRKVSRRCQDFPIAEEHTNGQKEITVWCSNDYLGMTWHKDVQAAVIEALYKHGAGAGGTRNISGNSPYHEELERELADLHQKEAALVFTSCYVANESTLYTLGKMLPGCLIFSDSGNHASMIQGIRHSQCPKYIFRHNDPKHLEEMLQKVDVSLPKIVAFETVHSMTGAVCPLKELCDVAHKYGAITFIDEVHAVGLYGERGAGIGERDGLLHEMDIVSGTLGKAFGNVGGYIAGSGQLIDMIRSYAAGFIFTTSLPPTVLYGAMASIRVLKSEEGRELRQRHQENVTYLRKQLVDAGLPVIHCPSHIIPIHVGDPAMVKKVANDLMDKHTIYVQPINFPTVPRGKELLRIAPTPHHTIDMMNHLVNALISVWYDNSLELKGHCSIECEFCKQPLKFEAFSAREKPKCNGLNCGDYLLKSAVA</sequence>
<dbReference type="Gene3D" id="3.40.640.10">
    <property type="entry name" value="Type I PLP-dependent aspartate aminotransferase-like (Major domain)"/>
    <property type="match status" value="1"/>
</dbReference>
<dbReference type="PANTHER" id="PTHR13693:SF102">
    <property type="entry name" value="2-AMINO-3-KETOBUTYRATE COENZYME A LIGASE, MITOCHONDRIAL"/>
    <property type="match status" value="1"/>
</dbReference>
<feature type="domain" description="Aminotransferase class I/classII large" evidence="7">
    <location>
        <begin position="166"/>
        <end position="512"/>
    </location>
</feature>
<proteinExistence type="inferred from homology"/>
<dbReference type="GO" id="GO:0005739">
    <property type="term" value="C:mitochondrion"/>
    <property type="evidence" value="ECO:0007669"/>
    <property type="project" value="TreeGrafter"/>
</dbReference>